<evidence type="ECO:0000256" key="1">
    <source>
        <dbReference type="ARBA" id="ARBA00007884"/>
    </source>
</evidence>
<dbReference type="PANTHER" id="PTHR13194">
    <property type="entry name" value="COMPLEX I INTERMEDIATE-ASSOCIATED PROTEIN 30"/>
    <property type="match status" value="1"/>
</dbReference>
<reference evidence="3 4" key="1">
    <citation type="submission" date="2022-06" db="EMBL/GenBank/DDBJ databases">
        <authorList>
            <person name="Xuan X."/>
        </authorList>
    </citation>
    <scope>NUCLEOTIDE SEQUENCE [LARGE SCALE GENOMIC DNA]</scope>
    <source>
        <strain evidence="3 4">2V75</strain>
    </source>
</reference>
<gene>
    <name evidence="3" type="ORF">NG653_12890</name>
</gene>
<dbReference type="Pfam" id="PF08547">
    <property type="entry name" value="CIA30"/>
    <property type="match status" value="1"/>
</dbReference>
<organism evidence="3 4">
    <name type="scientific">Robiginitalea marina</name>
    <dbReference type="NCBI Taxonomy" id="2954105"/>
    <lineage>
        <taxon>Bacteria</taxon>
        <taxon>Pseudomonadati</taxon>
        <taxon>Bacteroidota</taxon>
        <taxon>Flavobacteriia</taxon>
        <taxon>Flavobacteriales</taxon>
        <taxon>Flavobacteriaceae</taxon>
        <taxon>Robiginitalea</taxon>
    </lineage>
</organism>
<keyword evidence="4" id="KW-1185">Reference proteome</keyword>
<accession>A0ABT1B1J3</accession>
<feature type="domain" description="NADH:ubiquinone oxidoreductase intermediate-associated protein 30" evidence="2">
    <location>
        <begin position="8"/>
        <end position="158"/>
    </location>
</feature>
<dbReference type="SUPFAM" id="SSF49785">
    <property type="entry name" value="Galactose-binding domain-like"/>
    <property type="match status" value="1"/>
</dbReference>
<dbReference type="InterPro" id="IPR039131">
    <property type="entry name" value="NDUFAF1"/>
</dbReference>
<dbReference type="Proteomes" id="UP001206312">
    <property type="component" value="Unassembled WGS sequence"/>
</dbReference>
<comment type="similarity">
    <text evidence="1">Belongs to the CIA30 family.</text>
</comment>
<protein>
    <submittedName>
        <fullName evidence="3">CIA30 family protein</fullName>
    </submittedName>
</protein>
<evidence type="ECO:0000313" key="4">
    <source>
        <dbReference type="Proteomes" id="UP001206312"/>
    </source>
</evidence>
<dbReference type="RefSeq" id="WP_252742128.1">
    <property type="nucleotide sequence ID" value="NZ_JAMXIB010000012.1"/>
</dbReference>
<dbReference type="InterPro" id="IPR013857">
    <property type="entry name" value="NADH-UbQ_OxRdtase-assoc_prot30"/>
</dbReference>
<dbReference type="InterPro" id="IPR008979">
    <property type="entry name" value="Galactose-bd-like_sf"/>
</dbReference>
<comment type="caution">
    <text evidence="3">The sequence shown here is derived from an EMBL/GenBank/DDBJ whole genome shotgun (WGS) entry which is preliminary data.</text>
</comment>
<evidence type="ECO:0000259" key="2">
    <source>
        <dbReference type="Pfam" id="PF08547"/>
    </source>
</evidence>
<proteinExistence type="inferred from homology"/>
<dbReference type="PANTHER" id="PTHR13194:SF19">
    <property type="entry name" value="NAD(P)-BINDING ROSSMANN-FOLD SUPERFAMILY PROTEIN"/>
    <property type="match status" value="1"/>
</dbReference>
<sequence>MKNSYCLFDFNNAAPLSGWTVVDDPVMGGRSRGSLTVDSEGHGVFSGEVSLKNNGGFSSIRFDCGRVPLHGARHIVLRVQGDGKRYQFRIRARKSDAHAYVAYFDTRGTWEEIRLPLEGFYPSFRGRRVDLPNFGGDSLEELGILIGNKREEHFLLRIDRIGLESD</sequence>
<name>A0ABT1B1J3_9FLAO</name>
<dbReference type="EMBL" id="JAMXIB010000012">
    <property type="protein sequence ID" value="MCO5725757.1"/>
    <property type="molecule type" value="Genomic_DNA"/>
</dbReference>
<evidence type="ECO:0000313" key="3">
    <source>
        <dbReference type="EMBL" id="MCO5725757.1"/>
    </source>
</evidence>